<dbReference type="Gene3D" id="1.10.1470.10">
    <property type="entry name" value="YjbJ"/>
    <property type="match status" value="1"/>
</dbReference>
<dbReference type="InterPro" id="IPR008462">
    <property type="entry name" value="CsbD"/>
</dbReference>
<dbReference type="InterPro" id="IPR036629">
    <property type="entry name" value="YjbJ_sf"/>
</dbReference>
<dbReference type="SUPFAM" id="SSF69047">
    <property type="entry name" value="Hypothetical protein YjbJ"/>
    <property type="match status" value="1"/>
</dbReference>
<feature type="compositionally biased region" description="Basic and acidic residues" evidence="2">
    <location>
        <begin position="1"/>
        <end position="20"/>
    </location>
</feature>
<evidence type="ECO:0000313" key="5">
    <source>
        <dbReference type="Proteomes" id="UP000490386"/>
    </source>
</evidence>
<feature type="domain" description="CsbD-like" evidence="3">
    <location>
        <begin position="5"/>
        <end position="56"/>
    </location>
</feature>
<evidence type="ECO:0000259" key="3">
    <source>
        <dbReference type="Pfam" id="PF05532"/>
    </source>
</evidence>
<dbReference type="RefSeq" id="WP_104253912.1">
    <property type="nucleotide sequence ID" value="NZ_CANKVH010000007.1"/>
</dbReference>
<evidence type="ECO:0000313" key="4">
    <source>
        <dbReference type="EMBL" id="KAB1639436.1"/>
    </source>
</evidence>
<reference evidence="4 5" key="1">
    <citation type="submission" date="2019-09" db="EMBL/GenBank/DDBJ databases">
        <title>Phylogeny of genus Pseudoclavibacter and closely related genus.</title>
        <authorList>
            <person name="Li Y."/>
        </authorList>
    </citation>
    <scope>NUCLEOTIDE SEQUENCE [LARGE SCALE GENOMIC DNA]</scope>
    <source>
        <strain evidence="4 5">THG-MD12</strain>
    </source>
</reference>
<comment type="caution">
    <text evidence="4">The sequence shown here is derived from an EMBL/GenBank/DDBJ whole genome shotgun (WGS) entry which is preliminary data.</text>
</comment>
<evidence type="ECO:0000256" key="1">
    <source>
        <dbReference type="ARBA" id="ARBA00009129"/>
    </source>
</evidence>
<organism evidence="4 5">
    <name type="scientific">Pseudoclavibacter terrae</name>
    <dbReference type="NCBI Taxonomy" id="1530195"/>
    <lineage>
        <taxon>Bacteria</taxon>
        <taxon>Bacillati</taxon>
        <taxon>Actinomycetota</taxon>
        <taxon>Actinomycetes</taxon>
        <taxon>Micrococcales</taxon>
        <taxon>Microbacteriaceae</taxon>
        <taxon>Pseudoclavibacter</taxon>
    </lineage>
</organism>
<dbReference type="Proteomes" id="UP000490386">
    <property type="component" value="Unassembled WGS sequence"/>
</dbReference>
<evidence type="ECO:0000256" key="2">
    <source>
        <dbReference type="SAM" id="MobiDB-lite"/>
    </source>
</evidence>
<dbReference type="Pfam" id="PF05532">
    <property type="entry name" value="CsbD"/>
    <property type="match status" value="1"/>
</dbReference>
<keyword evidence="5" id="KW-1185">Reference proteome</keyword>
<accession>A0A7J5B5K2</accession>
<dbReference type="AlphaFoldDB" id="A0A7J5B5K2"/>
<feature type="compositionally biased region" description="Basic and acidic residues" evidence="2">
    <location>
        <begin position="31"/>
        <end position="67"/>
    </location>
</feature>
<gene>
    <name evidence="4" type="ORF">F8O03_03625</name>
</gene>
<name>A0A7J5B5K2_9MICO</name>
<feature type="region of interest" description="Disordered" evidence="2">
    <location>
        <begin position="1"/>
        <end position="67"/>
    </location>
</feature>
<proteinExistence type="inferred from homology"/>
<comment type="similarity">
    <text evidence="1">Belongs to the UPF0337 (CsbD) family.</text>
</comment>
<dbReference type="EMBL" id="WBJX01000001">
    <property type="protein sequence ID" value="KAB1639436.1"/>
    <property type="molecule type" value="Genomic_DNA"/>
</dbReference>
<dbReference type="OrthoDB" id="2143260at2"/>
<sequence length="67" mass="7133">MGIDDRIENKSEDLGGRAKEAAGAVSGNESLKAEGRSDQAKAGFKDKVEDVKDGAKEGLDNLKRKID</sequence>
<protein>
    <submittedName>
        <fullName evidence="4">CsbD family protein</fullName>
    </submittedName>
</protein>